<keyword evidence="2" id="KW-0813">Transport</keyword>
<comment type="subcellular location">
    <subcellularLocation>
        <location evidence="1">Cell membrane</location>
        <topology evidence="1">Multi-pass membrane protein</topology>
    </subcellularLocation>
</comment>
<evidence type="ECO:0000256" key="5">
    <source>
        <dbReference type="ARBA" id="ARBA00022989"/>
    </source>
</evidence>
<dbReference type="PANTHER" id="PTHR23513:SF6">
    <property type="entry name" value="MAJOR FACILITATOR SUPERFAMILY ASSOCIATED DOMAIN-CONTAINING PROTEIN"/>
    <property type="match status" value="1"/>
</dbReference>
<evidence type="ECO:0000256" key="1">
    <source>
        <dbReference type="ARBA" id="ARBA00004651"/>
    </source>
</evidence>
<feature type="transmembrane region" description="Helical" evidence="7">
    <location>
        <begin position="67"/>
        <end position="88"/>
    </location>
</feature>
<dbReference type="Pfam" id="PF05977">
    <property type="entry name" value="MFS_3"/>
    <property type="match status" value="1"/>
</dbReference>
<feature type="transmembrane region" description="Helical" evidence="7">
    <location>
        <begin position="108"/>
        <end position="130"/>
    </location>
</feature>
<accession>A0A382W194</accession>
<evidence type="ECO:0000256" key="2">
    <source>
        <dbReference type="ARBA" id="ARBA00022448"/>
    </source>
</evidence>
<proteinExistence type="predicted"/>
<protein>
    <recommendedName>
        <fullName evidence="9">Major facilitator superfamily (MFS) profile domain-containing protein</fullName>
    </recommendedName>
</protein>
<dbReference type="InterPro" id="IPR010290">
    <property type="entry name" value="TM_effector"/>
</dbReference>
<dbReference type="SUPFAM" id="SSF103473">
    <property type="entry name" value="MFS general substrate transporter"/>
    <property type="match status" value="1"/>
</dbReference>
<dbReference type="PANTHER" id="PTHR23513">
    <property type="entry name" value="INTEGRAL MEMBRANE EFFLUX PROTEIN-RELATED"/>
    <property type="match status" value="1"/>
</dbReference>
<evidence type="ECO:0000256" key="3">
    <source>
        <dbReference type="ARBA" id="ARBA00022475"/>
    </source>
</evidence>
<sequence>GVLIGTVGPGWALFVAAACYGPVLTALLLIRAGELFRPEGVTGGLVGGGSAGHAPSILGDYRESIRYVLASPGIRVAIGTTALVSTMGQPVVQQIVVFAEEVFEVSPFWFGMMGSAQGLGALLVAPLVIGEMGRMRRSRIQLLATCGYGIALVLFAAAPVFWMGFMGLGLIGCMHLASASNLNSTVQLQVDDAIRGRVMALYLMGVLGVSPFANLAMGAAIALFGPRPVVAFAGLVVLSGGVFLHMTGRFRLLDAG</sequence>
<dbReference type="EMBL" id="UINC01155924">
    <property type="protein sequence ID" value="SVD52055.1"/>
    <property type="molecule type" value="Genomic_DNA"/>
</dbReference>
<reference evidence="8" key="1">
    <citation type="submission" date="2018-05" db="EMBL/GenBank/DDBJ databases">
        <authorList>
            <person name="Lanie J.A."/>
            <person name="Ng W.-L."/>
            <person name="Kazmierczak K.M."/>
            <person name="Andrzejewski T.M."/>
            <person name="Davidsen T.M."/>
            <person name="Wayne K.J."/>
            <person name="Tettelin H."/>
            <person name="Glass J.I."/>
            <person name="Rusch D."/>
            <person name="Podicherti R."/>
            <person name="Tsui H.-C.T."/>
            <person name="Winkler M.E."/>
        </authorList>
    </citation>
    <scope>NUCLEOTIDE SEQUENCE</scope>
</reference>
<keyword evidence="5 7" id="KW-1133">Transmembrane helix</keyword>
<feature type="transmembrane region" description="Helical" evidence="7">
    <location>
        <begin position="229"/>
        <end position="247"/>
    </location>
</feature>
<dbReference type="Gene3D" id="1.20.1250.20">
    <property type="entry name" value="MFS general substrate transporter like domains"/>
    <property type="match status" value="1"/>
</dbReference>
<name>A0A382W194_9ZZZZ</name>
<evidence type="ECO:0000256" key="7">
    <source>
        <dbReference type="SAM" id="Phobius"/>
    </source>
</evidence>
<evidence type="ECO:0000256" key="6">
    <source>
        <dbReference type="ARBA" id="ARBA00023136"/>
    </source>
</evidence>
<evidence type="ECO:0008006" key="9">
    <source>
        <dbReference type="Google" id="ProtNLM"/>
    </source>
</evidence>
<dbReference type="GO" id="GO:0005886">
    <property type="term" value="C:plasma membrane"/>
    <property type="evidence" value="ECO:0007669"/>
    <property type="project" value="UniProtKB-SubCell"/>
</dbReference>
<dbReference type="InterPro" id="IPR036259">
    <property type="entry name" value="MFS_trans_sf"/>
</dbReference>
<keyword evidence="6 7" id="KW-0472">Membrane</keyword>
<organism evidence="8">
    <name type="scientific">marine metagenome</name>
    <dbReference type="NCBI Taxonomy" id="408172"/>
    <lineage>
        <taxon>unclassified sequences</taxon>
        <taxon>metagenomes</taxon>
        <taxon>ecological metagenomes</taxon>
    </lineage>
</organism>
<evidence type="ECO:0000256" key="4">
    <source>
        <dbReference type="ARBA" id="ARBA00022692"/>
    </source>
</evidence>
<feature type="transmembrane region" description="Helical" evidence="7">
    <location>
        <begin position="142"/>
        <end position="162"/>
    </location>
</feature>
<evidence type="ECO:0000313" key="8">
    <source>
        <dbReference type="EMBL" id="SVD52055.1"/>
    </source>
</evidence>
<keyword evidence="3" id="KW-1003">Cell membrane</keyword>
<keyword evidence="4 7" id="KW-0812">Transmembrane</keyword>
<gene>
    <name evidence="8" type="ORF">METZ01_LOCUS404909</name>
</gene>
<feature type="transmembrane region" description="Helical" evidence="7">
    <location>
        <begin position="12"/>
        <end position="30"/>
    </location>
</feature>
<dbReference type="AlphaFoldDB" id="A0A382W194"/>
<feature type="non-terminal residue" evidence="8">
    <location>
        <position position="1"/>
    </location>
</feature>
<feature type="transmembrane region" description="Helical" evidence="7">
    <location>
        <begin position="200"/>
        <end position="223"/>
    </location>
</feature>